<dbReference type="UniPathway" id="UPA00047">
    <property type="reaction ID" value="UER00056"/>
</dbReference>
<dbReference type="InterPro" id="IPR008927">
    <property type="entry name" value="6-PGluconate_DH-like_C_sf"/>
</dbReference>
<comment type="pathway">
    <text evidence="3">Amino-acid biosynthesis; L-isoleucine biosynthesis; L-isoleucine from 2-oxobutanoate: step 2/4.</text>
</comment>
<dbReference type="GO" id="GO:0009099">
    <property type="term" value="P:L-valine biosynthetic process"/>
    <property type="evidence" value="ECO:0007669"/>
    <property type="project" value="UniProtKB-UniPathway"/>
</dbReference>
<dbReference type="PROSITE" id="PS51851">
    <property type="entry name" value="KARI_C"/>
    <property type="match status" value="1"/>
</dbReference>
<reference evidence="14" key="1">
    <citation type="submission" date="2018-05" db="EMBL/GenBank/DDBJ databases">
        <authorList>
            <person name="Lanie J.A."/>
            <person name="Ng W.-L."/>
            <person name="Kazmierczak K.M."/>
            <person name="Andrzejewski T.M."/>
            <person name="Davidsen T.M."/>
            <person name="Wayne K.J."/>
            <person name="Tettelin H."/>
            <person name="Glass J.I."/>
            <person name="Rusch D."/>
            <person name="Podicherti R."/>
            <person name="Tsui H.-C.T."/>
            <person name="Winkler M.E."/>
        </authorList>
    </citation>
    <scope>NUCLEOTIDE SEQUENCE</scope>
</reference>
<dbReference type="PANTHER" id="PTHR21371:SF1">
    <property type="entry name" value="KETOL-ACID REDUCTOISOMERASE, MITOCHONDRIAL"/>
    <property type="match status" value="1"/>
</dbReference>
<evidence type="ECO:0000256" key="5">
    <source>
        <dbReference type="ARBA" id="ARBA00022605"/>
    </source>
</evidence>
<dbReference type="GO" id="GO:0050661">
    <property type="term" value="F:NADP binding"/>
    <property type="evidence" value="ECO:0007669"/>
    <property type="project" value="InterPro"/>
</dbReference>
<name>A0A381W490_9ZZZZ</name>
<evidence type="ECO:0000256" key="4">
    <source>
        <dbReference type="ARBA" id="ARBA00010318"/>
    </source>
</evidence>
<dbReference type="FunFam" id="3.40.50.720:FF:000023">
    <property type="entry name" value="Ketol-acid reductoisomerase (NADP(+))"/>
    <property type="match status" value="1"/>
</dbReference>
<keyword evidence="8" id="KW-0560">Oxidoreductase</keyword>
<evidence type="ECO:0000259" key="13">
    <source>
        <dbReference type="PROSITE" id="PS51851"/>
    </source>
</evidence>
<evidence type="ECO:0000256" key="1">
    <source>
        <dbReference type="ARBA" id="ARBA00001946"/>
    </source>
</evidence>
<dbReference type="NCBIfam" id="TIGR00465">
    <property type="entry name" value="ilvC"/>
    <property type="match status" value="1"/>
</dbReference>
<evidence type="ECO:0000256" key="7">
    <source>
        <dbReference type="ARBA" id="ARBA00022842"/>
    </source>
</evidence>
<feature type="domain" description="KARI C-terminal knotted" evidence="13">
    <location>
        <begin position="183"/>
        <end position="328"/>
    </location>
</feature>
<keyword evidence="5" id="KW-0028">Amino-acid biosynthesis</keyword>
<dbReference type="InterPro" id="IPR036291">
    <property type="entry name" value="NAD(P)-bd_dom_sf"/>
</dbReference>
<dbReference type="SUPFAM" id="SSF48179">
    <property type="entry name" value="6-phosphogluconate dehydrogenase C-terminal domain-like"/>
    <property type="match status" value="1"/>
</dbReference>
<accession>A0A381W490</accession>
<comment type="similarity">
    <text evidence="4">Belongs to the ketol-acid reductoisomerase family.</text>
</comment>
<dbReference type="InterPro" id="IPR014359">
    <property type="entry name" value="KARI_prok"/>
</dbReference>
<dbReference type="Pfam" id="PF07991">
    <property type="entry name" value="KARI_N"/>
    <property type="match status" value="1"/>
</dbReference>
<evidence type="ECO:0000313" key="14">
    <source>
        <dbReference type="EMBL" id="SVA46713.1"/>
    </source>
</evidence>
<dbReference type="NCBIfam" id="NF004017">
    <property type="entry name" value="PRK05479.1"/>
    <property type="match status" value="1"/>
</dbReference>
<dbReference type="InterPro" id="IPR000506">
    <property type="entry name" value="KARI_C"/>
</dbReference>
<dbReference type="GO" id="GO:0004455">
    <property type="term" value="F:ketol-acid reductoisomerase activity"/>
    <property type="evidence" value="ECO:0007669"/>
    <property type="project" value="InterPro"/>
</dbReference>
<dbReference type="InterPro" id="IPR013116">
    <property type="entry name" value="KARI_N"/>
</dbReference>
<dbReference type="Gene3D" id="3.40.50.720">
    <property type="entry name" value="NAD(P)-binding Rossmann-like Domain"/>
    <property type="match status" value="1"/>
</dbReference>
<keyword evidence="9" id="KW-0100">Branched-chain amino acid biosynthesis</keyword>
<keyword evidence="7" id="KW-0460">Magnesium</keyword>
<dbReference type="AlphaFoldDB" id="A0A381W490"/>
<dbReference type="EMBL" id="UINC01010509">
    <property type="protein sequence ID" value="SVA46713.1"/>
    <property type="molecule type" value="Genomic_DNA"/>
</dbReference>
<dbReference type="UniPathway" id="UPA00049">
    <property type="reaction ID" value="UER00060"/>
</dbReference>
<gene>
    <name evidence="14" type="ORF">METZ01_LOCUS99567</name>
</gene>
<evidence type="ECO:0000256" key="3">
    <source>
        <dbReference type="ARBA" id="ARBA00004885"/>
    </source>
</evidence>
<evidence type="ECO:0000256" key="11">
    <source>
        <dbReference type="ARBA" id="ARBA00050044"/>
    </source>
</evidence>
<comment type="pathway">
    <text evidence="2">Amino-acid biosynthesis; L-valine biosynthesis; L-valine from pyruvate: step 2/4.</text>
</comment>
<protein>
    <recommendedName>
        <fullName evidence="11">Ketol-acid reductoisomerase type 1</fullName>
    </recommendedName>
    <alternativeName>
        <fullName evidence="10">Ketol-acid reductoisomerase type I</fullName>
    </alternativeName>
</protein>
<dbReference type="GO" id="GO:0046872">
    <property type="term" value="F:metal ion binding"/>
    <property type="evidence" value="ECO:0007669"/>
    <property type="project" value="UniProtKB-KW"/>
</dbReference>
<sequence length="332" mass="36466">MATLSYDKDIDDSILRDKTIAVLGYGSQGHAHALNLKESGFNVVVGLYEGSRSKQTAEEAGLKVLSNADATKVADLISFCLPDTVQSKVYREDVQPNLVPGKTLLFAHGFTIFYEQITPPPDIDVVMIAPKAPGHRVRAVYERGLGVPCLVAVHQDVSGAAHDLALAYGKGIGGGRAGILETTFKEETETDLFGEQAVLCGGVTELVKTGFEVLVEAGYEPESAYFEVLHELKLIVDLMYQGGLGYMRYSVSETAEYGDYSRGPVVIDSNVKKNMEKVLQQIQSGEFAREWIAENDEGQHKFKQMRAENEIHGIEKVGKELRDMMPWLESTT</sequence>
<dbReference type="HAMAP" id="MF_00435">
    <property type="entry name" value="IlvC"/>
    <property type="match status" value="1"/>
</dbReference>
<evidence type="ECO:0000256" key="10">
    <source>
        <dbReference type="ARBA" id="ARBA00050043"/>
    </source>
</evidence>
<evidence type="ECO:0000259" key="12">
    <source>
        <dbReference type="PROSITE" id="PS51850"/>
    </source>
</evidence>
<evidence type="ECO:0000256" key="2">
    <source>
        <dbReference type="ARBA" id="ARBA00004864"/>
    </source>
</evidence>
<dbReference type="GO" id="GO:0009097">
    <property type="term" value="P:isoleucine biosynthetic process"/>
    <property type="evidence" value="ECO:0007669"/>
    <property type="project" value="UniProtKB-UniPathway"/>
</dbReference>
<dbReference type="InterPro" id="IPR013023">
    <property type="entry name" value="KARI"/>
</dbReference>
<dbReference type="PROSITE" id="PS51850">
    <property type="entry name" value="KARI_N"/>
    <property type="match status" value="1"/>
</dbReference>
<dbReference type="PANTHER" id="PTHR21371">
    <property type="entry name" value="KETOL-ACID REDUCTOISOMERASE, MITOCHONDRIAL"/>
    <property type="match status" value="1"/>
</dbReference>
<comment type="cofactor">
    <cofactor evidence="1">
        <name>Mg(2+)</name>
        <dbReference type="ChEBI" id="CHEBI:18420"/>
    </cofactor>
</comment>
<feature type="domain" description="KARI N-terminal Rossmann" evidence="12">
    <location>
        <begin position="1"/>
        <end position="182"/>
    </location>
</feature>
<dbReference type="NCBIfam" id="NF009940">
    <property type="entry name" value="PRK13403.1"/>
    <property type="match status" value="1"/>
</dbReference>
<proteinExistence type="inferred from homology"/>
<organism evidence="14">
    <name type="scientific">marine metagenome</name>
    <dbReference type="NCBI Taxonomy" id="408172"/>
    <lineage>
        <taxon>unclassified sequences</taxon>
        <taxon>metagenomes</taxon>
        <taxon>ecological metagenomes</taxon>
    </lineage>
</organism>
<dbReference type="SUPFAM" id="SSF51735">
    <property type="entry name" value="NAD(P)-binding Rossmann-fold domains"/>
    <property type="match status" value="1"/>
</dbReference>
<dbReference type="GO" id="GO:0005829">
    <property type="term" value="C:cytosol"/>
    <property type="evidence" value="ECO:0007669"/>
    <property type="project" value="TreeGrafter"/>
</dbReference>
<dbReference type="Gene3D" id="6.10.240.10">
    <property type="match status" value="1"/>
</dbReference>
<evidence type="ECO:0000256" key="9">
    <source>
        <dbReference type="ARBA" id="ARBA00023304"/>
    </source>
</evidence>
<dbReference type="PIRSF" id="PIRSF000116">
    <property type="entry name" value="IlvC_gammaproteo"/>
    <property type="match status" value="1"/>
</dbReference>
<evidence type="ECO:0000256" key="8">
    <source>
        <dbReference type="ARBA" id="ARBA00023002"/>
    </source>
</evidence>
<evidence type="ECO:0000256" key="6">
    <source>
        <dbReference type="ARBA" id="ARBA00022723"/>
    </source>
</evidence>
<keyword evidence="6" id="KW-0479">Metal-binding</keyword>
<dbReference type="Pfam" id="PF01450">
    <property type="entry name" value="KARI_C"/>
    <property type="match status" value="1"/>
</dbReference>